<proteinExistence type="inferred from homology"/>
<evidence type="ECO:0000256" key="6">
    <source>
        <dbReference type="SAM" id="Phobius"/>
    </source>
</evidence>
<dbReference type="AlphaFoldDB" id="A0A8J7ALW0"/>
<comment type="caution">
    <text evidence="8">The sequence shown here is derived from an EMBL/GenBank/DDBJ whole genome shotgun (WGS) entry which is preliminary data.</text>
</comment>
<dbReference type="Proteomes" id="UP000636505">
    <property type="component" value="Unassembled WGS sequence"/>
</dbReference>
<gene>
    <name evidence="8" type="ORF">IQ241_24205</name>
</gene>
<feature type="transmembrane region" description="Helical" evidence="6">
    <location>
        <begin position="42"/>
        <end position="60"/>
    </location>
</feature>
<dbReference type="InterPro" id="IPR050638">
    <property type="entry name" value="AA-Vitamin_Transporters"/>
</dbReference>
<dbReference type="PANTHER" id="PTHR32322">
    <property type="entry name" value="INNER MEMBRANE TRANSPORTER"/>
    <property type="match status" value="1"/>
</dbReference>
<evidence type="ECO:0000259" key="7">
    <source>
        <dbReference type="Pfam" id="PF00892"/>
    </source>
</evidence>
<dbReference type="Pfam" id="PF00892">
    <property type="entry name" value="EamA"/>
    <property type="match status" value="1"/>
</dbReference>
<evidence type="ECO:0000256" key="4">
    <source>
        <dbReference type="ARBA" id="ARBA00022989"/>
    </source>
</evidence>
<comment type="similarity">
    <text evidence="2">Belongs to the EamA transporter family.</text>
</comment>
<dbReference type="PANTHER" id="PTHR32322:SF2">
    <property type="entry name" value="EAMA DOMAIN-CONTAINING PROTEIN"/>
    <property type="match status" value="1"/>
</dbReference>
<comment type="subcellular location">
    <subcellularLocation>
        <location evidence="1">Membrane</location>
        <topology evidence="1">Multi-pass membrane protein</topology>
    </subcellularLocation>
</comment>
<dbReference type="InterPro" id="IPR000620">
    <property type="entry name" value="EamA_dom"/>
</dbReference>
<feature type="transmembrane region" description="Helical" evidence="6">
    <location>
        <begin position="72"/>
        <end position="90"/>
    </location>
</feature>
<keyword evidence="3 6" id="KW-0812">Transmembrane</keyword>
<feature type="transmembrane region" description="Helical" evidence="6">
    <location>
        <begin position="146"/>
        <end position="167"/>
    </location>
</feature>
<feature type="transmembrane region" description="Helical" evidence="6">
    <location>
        <begin position="207"/>
        <end position="225"/>
    </location>
</feature>
<evidence type="ECO:0000256" key="1">
    <source>
        <dbReference type="ARBA" id="ARBA00004141"/>
    </source>
</evidence>
<evidence type="ECO:0000256" key="2">
    <source>
        <dbReference type="ARBA" id="ARBA00007362"/>
    </source>
</evidence>
<feature type="domain" description="EamA" evidence="7">
    <location>
        <begin position="147"/>
        <end position="278"/>
    </location>
</feature>
<dbReference type="InterPro" id="IPR037185">
    <property type="entry name" value="EmrE-like"/>
</dbReference>
<name>A0A8J7ALW0_9CYAN</name>
<feature type="transmembrane region" description="Helical" evidence="6">
    <location>
        <begin position="122"/>
        <end position="140"/>
    </location>
</feature>
<evidence type="ECO:0000313" key="9">
    <source>
        <dbReference type="Proteomes" id="UP000636505"/>
    </source>
</evidence>
<feature type="transmembrane region" description="Helical" evidence="6">
    <location>
        <begin position="12"/>
        <end position="36"/>
    </location>
</feature>
<accession>A0A8J7ALW0</accession>
<protein>
    <submittedName>
        <fullName evidence="8">EamA family transporter</fullName>
    </submittedName>
</protein>
<keyword evidence="9" id="KW-1185">Reference proteome</keyword>
<evidence type="ECO:0000256" key="5">
    <source>
        <dbReference type="ARBA" id="ARBA00023136"/>
    </source>
</evidence>
<evidence type="ECO:0000313" key="8">
    <source>
        <dbReference type="EMBL" id="MBE9080353.1"/>
    </source>
</evidence>
<evidence type="ECO:0000256" key="3">
    <source>
        <dbReference type="ARBA" id="ARBA00022692"/>
    </source>
</evidence>
<organism evidence="8 9">
    <name type="scientific">Vasconcelosia minhoensis LEGE 07310</name>
    <dbReference type="NCBI Taxonomy" id="915328"/>
    <lineage>
        <taxon>Bacteria</taxon>
        <taxon>Bacillati</taxon>
        <taxon>Cyanobacteriota</taxon>
        <taxon>Cyanophyceae</taxon>
        <taxon>Nodosilineales</taxon>
        <taxon>Cymatolegaceae</taxon>
        <taxon>Vasconcelosia</taxon>
        <taxon>Vasconcelosia minhoensis</taxon>
    </lineage>
</organism>
<keyword evidence="4 6" id="KW-1133">Transmembrane helix</keyword>
<keyword evidence="5 6" id="KW-0472">Membrane</keyword>
<dbReference type="SUPFAM" id="SSF103481">
    <property type="entry name" value="Multidrug resistance efflux transporter EmrE"/>
    <property type="match status" value="1"/>
</dbReference>
<sequence>MNVSHITARFPFPPAILVVFSIGSMQLGAAFAKSLFSEVGPAGMVFMRVGFAAIILFALCRPKWTPHTQFHFKALLSFGIALTLMNLSFYAAIERIPIGIAATLEFLGPLGLAALKSRERLDFLWVFLAFVGVLLLAPIRGEALDIWGVLFALVAAFCWAMYILLAAQVGQAVPGADGLCWAIVIAAVLLAPIGIASAGSAFLEPNILGVGFIVAMLSSMIPYSLELIALKSMPVNVFGVLKSLEPMSAAIAGLLVLGEMLTVQSAFAIALVSLAAAGASRFRNG</sequence>
<dbReference type="EMBL" id="JADEXG010000105">
    <property type="protein sequence ID" value="MBE9080353.1"/>
    <property type="molecule type" value="Genomic_DNA"/>
</dbReference>
<feature type="transmembrane region" description="Helical" evidence="6">
    <location>
        <begin position="179"/>
        <end position="201"/>
    </location>
</feature>
<dbReference type="RefSeq" id="WP_193912212.1">
    <property type="nucleotide sequence ID" value="NZ_JADEXG010000105.1"/>
</dbReference>
<dbReference type="GO" id="GO:0016020">
    <property type="term" value="C:membrane"/>
    <property type="evidence" value="ECO:0007669"/>
    <property type="project" value="UniProtKB-SubCell"/>
</dbReference>
<reference evidence="8" key="1">
    <citation type="submission" date="2020-10" db="EMBL/GenBank/DDBJ databases">
        <authorList>
            <person name="Castelo-Branco R."/>
            <person name="Eusebio N."/>
            <person name="Adriana R."/>
            <person name="Vieira A."/>
            <person name="Brugerolle De Fraissinette N."/>
            <person name="Rezende De Castro R."/>
            <person name="Schneider M.P."/>
            <person name="Vasconcelos V."/>
            <person name="Leao P.N."/>
        </authorList>
    </citation>
    <scope>NUCLEOTIDE SEQUENCE</scope>
    <source>
        <strain evidence="8">LEGE 07310</strain>
    </source>
</reference>